<organism evidence="1 2">
    <name type="scientific">Arctium lappa</name>
    <name type="common">Greater burdock</name>
    <name type="synonym">Lappa major</name>
    <dbReference type="NCBI Taxonomy" id="4217"/>
    <lineage>
        <taxon>Eukaryota</taxon>
        <taxon>Viridiplantae</taxon>
        <taxon>Streptophyta</taxon>
        <taxon>Embryophyta</taxon>
        <taxon>Tracheophyta</taxon>
        <taxon>Spermatophyta</taxon>
        <taxon>Magnoliopsida</taxon>
        <taxon>eudicotyledons</taxon>
        <taxon>Gunneridae</taxon>
        <taxon>Pentapetalae</taxon>
        <taxon>asterids</taxon>
        <taxon>campanulids</taxon>
        <taxon>Asterales</taxon>
        <taxon>Asteraceae</taxon>
        <taxon>Carduoideae</taxon>
        <taxon>Cardueae</taxon>
        <taxon>Arctiinae</taxon>
        <taxon>Arctium</taxon>
    </lineage>
</organism>
<gene>
    <name evidence="1" type="ORF">L6452_01049</name>
</gene>
<reference evidence="2" key="1">
    <citation type="journal article" date="2022" name="Mol. Ecol. Resour.">
        <title>The genomes of chicory, endive, great burdock and yacon provide insights into Asteraceae palaeo-polyploidization history and plant inulin production.</title>
        <authorList>
            <person name="Fan W."/>
            <person name="Wang S."/>
            <person name="Wang H."/>
            <person name="Wang A."/>
            <person name="Jiang F."/>
            <person name="Liu H."/>
            <person name="Zhao H."/>
            <person name="Xu D."/>
            <person name="Zhang Y."/>
        </authorList>
    </citation>
    <scope>NUCLEOTIDE SEQUENCE [LARGE SCALE GENOMIC DNA]</scope>
    <source>
        <strain evidence="2">cv. Niubang</strain>
    </source>
</reference>
<protein>
    <submittedName>
        <fullName evidence="1">Uncharacterized protein</fullName>
    </submittedName>
</protein>
<accession>A0ACB9FFM2</accession>
<reference evidence="1 2" key="2">
    <citation type="journal article" date="2022" name="Mol. Ecol. Resour.">
        <title>The genomes of chicory, endive, great burdock and yacon provide insights into Asteraceae paleo-polyploidization history and plant inulin production.</title>
        <authorList>
            <person name="Fan W."/>
            <person name="Wang S."/>
            <person name="Wang H."/>
            <person name="Wang A."/>
            <person name="Jiang F."/>
            <person name="Liu H."/>
            <person name="Zhao H."/>
            <person name="Xu D."/>
            <person name="Zhang Y."/>
        </authorList>
    </citation>
    <scope>NUCLEOTIDE SEQUENCE [LARGE SCALE GENOMIC DNA]</scope>
    <source>
        <strain evidence="2">cv. Niubang</strain>
    </source>
</reference>
<dbReference type="Proteomes" id="UP001055879">
    <property type="component" value="Linkage Group LG01"/>
</dbReference>
<proteinExistence type="predicted"/>
<name>A0ACB9FFM2_ARCLA</name>
<keyword evidence="2" id="KW-1185">Reference proteome</keyword>
<comment type="caution">
    <text evidence="1">The sequence shown here is derived from an EMBL/GenBank/DDBJ whole genome shotgun (WGS) entry which is preliminary data.</text>
</comment>
<evidence type="ECO:0000313" key="2">
    <source>
        <dbReference type="Proteomes" id="UP001055879"/>
    </source>
</evidence>
<sequence length="631" mass="66549">MARSMVCYVTLIVVLMLVAFAEATPPGIANNPSHASCNNKEYKQCYNLVHVCPKFCPNGCTVHCASCKPICIGSTAPSPPELEPPPQSSPPPIVTPPTITPPPAYSPHPTTPTPPTPVPPTPTPSLPPPTTPSPPTESTPPKPTPSSPPPTTPSPPTPSSPPPTTSSPPTPSLPPPTMPSPPTPSSPPPTTPSPPTESTPPTPIPSSPPPTTPSPPTYYTPPPTIPSPSSPTTPSTPQSPPDTTPSSPSPPTSSSPPSPISPSTPESPPTPSTPSSPSPPTSPSPTPPPTSSSPPPTPPLPPSPSTPSTPQSPPATTPSSPSPPTSPTPMYPTPPSRPMKVKCKDNNHPLCYASEHVCPASCPGQCEVDCGICKPVCKCDMPGAVCQDPRFVGGDGITFYFHGQMEKDFCLVTDNNLHINGHFIGKRNKNMGRDFTWVQSIGVLFDNHKLQISAQKTSSWDDAIDRISLKLDGESILLPETEGAKWNSSTTSITRIKDTNDIAVEVENLFKIIAKVVPITKEESRIHNYDITNDDCFAHLDLKFKFFSLSTEVDGVLGQTYRNDYVSKVKMGVLMPVMGGDRKFGSANLFATDCPVAKFEGNHGEGSPLNLQWPSLSCQSGLNGRGVICKR</sequence>
<evidence type="ECO:0000313" key="1">
    <source>
        <dbReference type="EMBL" id="KAI3769935.1"/>
    </source>
</evidence>
<dbReference type="EMBL" id="CM042047">
    <property type="protein sequence ID" value="KAI3769935.1"/>
    <property type="molecule type" value="Genomic_DNA"/>
</dbReference>